<evidence type="ECO:0000259" key="2">
    <source>
        <dbReference type="Pfam" id="PF01408"/>
    </source>
</evidence>
<dbReference type="InterPro" id="IPR036291">
    <property type="entry name" value="NAD(P)-bd_dom_sf"/>
</dbReference>
<accession>A0A3A6PMT9</accession>
<keyword evidence="1" id="KW-0560">Oxidoreductase</keyword>
<dbReference type="Proteomes" id="UP000267798">
    <property type="component" value="Unassembled WGS sequence"/>
</dbReference>
<feature type="domain" description="GFO/IDH/MocA-like oxidoreductase" evidence="3">
    <location>
        <begin position="139"/>
        <end position="254"/>
    </location>
</feature>
<evidence type="ECO:0000313" key="4">
    <source>
        <dbReference type="EMBL" id="RJX41046.1"/>
    </source>
</evidence>
<feature type="domain" description="Gfo/Idh/MocA-like oxidoreductase N-terminal" evidence="2">
    <location>
        <begin position="12"/>
        <end position="122"/>
    </location>
</feature>
<keyword evidence="5" id="KW-1185">Reference proteome</keyword>
<dbReference type="Gene3D" id="3.30.360.10">
    <property type="entry name" value="Dihydrodipicolinate Reductase, domain 2"/>
    <property type="match status" value="1"/>
</dbReference>
<dbReference type="SUPFAM" id="SSF51735">
    <property type="entry name" value="NAD(P)-binding Rossmann-fold domains"/>
    <property type="match status" value="1"/>
</dbReference>
<dbReference type="GO" id="GO:0000166">
    <property type="term" value="F:nucleotide binding"/>
    <property type="evidence" value="ECO:0007669"/>
    <property type="project" value="InterPro"/>
</dbReference>
<proteinExistence type="predicted"/>
<evidence type="ECO:0000256" key="1">
    <source>
        <dbReference type="ARBA" id="ARBA00023002"/>
    </source>
</evidence>
<dbReference type="EMBL" id="QXQB01000001">
    <property type="protein sequence ID" value="RJX41046.1"/>
    <property type="molecule type" value="Genomic_DNA"/>
</dbReference>
<dbReference type="GO" id="GO:0016491">
    <property type="term" value="F:oxidoreductase activity"/>
    <property type="evidence" value="ECO:0007669"/>
    <property type="project" value="UniProtKB-KW"/>
</dbReference>
<protein>
    <submittedName>
        <fullName evidence="4">Gfo/Idh/MocA family oxidoreductase</fullName>
    </submittedName>
</protein>
<dbReference type="PANTHER" id="PTHR43818">
    <property type="entry name" value="BCDNA.GH03377"/>
    <property type="match status" value="1"/>
</dbReference>
<dbReference type="AlphaFoldDB" id="A0A3A6PMT9"/>
<evidence type="ECO:0000259" key="3">
    <source>
        <dbReference type="Pfam" id="PF22725"/>
    </source>
</evidence>
<gene>
    <name evidence="4" type="ORF">D3P09_03280</name>
</gene>
<reference evidence="4 5" key="1">
    <citation type="submission" date="2018-09" db="EMBL/GenBank/DDBJ databases">
        <title>Paenibacillus aracenensis nov. sp. isolated from a cave in southern Spain.</title>
        <authorList>
            <person name="Jurado V."/>
            <person name="Gutierrez-Patricio S."/>
            <person name="Gonzalez-Pimentel J.L."/>
            <person name="Miller A.Z."/>
            <person name="Laiz L."/>
            <person name="Saiz-Jimenez C."/>
        </authorList>
    </citation>
    <scope>NUCLEOTIDE SEQUENCE [LARGE SCALE GENOMIC DNA]</scope>
    <source>
        <strain evidence="4 5">JCM 19203</strain>
    </source>
</reference>
<evidence type="ECO:0000313" key="5">
    <source>
        <dbReference type="Proteomes" id="UP000267798"/>
    </source>
</evidence>
<dbReference type="OrthoDB" id="9815825at2"/>
<dbReference type="InterPro" id="IPR000683">
    <property type="entry name" value="Gfo/Idh/MocA-like_OxRdtase_N"/>
</dbReference>
<dbReference type="InterPro" id="IPR055170">
    <property type="entry name" value="GFO_IDH_MocA-like_dom"/>
</dbReference>
<dbReference type="Gene3D" id="3.40.50.720">
    <property type="entry name" value="NAD(P)-binding Rossmann-like Domain"/>
    <property type="match status" value="1"/>
</dbReference>
<dbReference type="Pfam" id="PF22725">
    <property type="entry name" value="GFO_IDH_MocA_C3"/>
    <property type="match status" value="1"/>
</dbReference>
<dbReference type="Pfam" id="PF01408">
    <property type="entry name" value="GFO_IDH_MocA"/>
    <property type="match status" value="1"/>
</dbReference>
<dbReference type="PANTHER" id="PTHR43818:SF11">
    <property type="entry name" value="BCDNA.GH03377"/>
    <property type="match status" value="1"/>
</dbReference>
<sequence>MMREGVDEMIQLGVLGSWNGFHVKEYAAMLAKNGEAKLVSISDDNEALAAAAAQGLSLTVKSHEELLADPAIAGVIVTAAPDRAAALIADAVAAGKAVLADKLIAVTGTDAERVAAAVRAGEVPFALDLPLAQKPVCLAAKHTLDSGRLGRLTGVRIRNAHGGLLKGMLPPHFVEDPSGLLTDIGLHGIYMACLLLGQPQAVTALSAGASASRTPETAVCVLEFGDGLLVTVEMGYVSPVSPFTLELFGTEGMFTGGGYAGSARIKGAADEDWTDLPLLQEHERPLTMLEQWLQDIEAGKEESEAWNLSQGIVIGRVLEAITRSLNQGVRATV</sequence>
<dbReference type="SUPFAM" id="SSF55347">
    <property type="entry name" value="Glyceraldehyde-3-phosphate dehydrogenase-like, C-terminal domain"/>
    <property type="match status" value="1"/>
</dbReference>
<comment type="caution">
    <text evidence="4">The sequence shown here is derived from an EMBL/GenBank/DDBJ whole genome shotgun (WGS) entry which is preliminary data.</text>
</comment>
<organism evidence="4 5">
    <name type="scientific">Paenibacillus pinisoli</name>
    <dbReference type="NCBI Taxonomy" id="1276110"/>
    <lineage>
        <taxon>Bacteria</taxon>
        <taxon>Bacillati</taxon>
        <taxon>Bacillota</taxon>
        <taxon>Bacilli</taxon>
        <taxon>Bacillales</taxon>
        <taxon>Paenibacillaceae</taxon>
        <taxon>Paenibacillus</taxon>
    </lineage>
</organism>
<dbReference type="InterPro" id="IPR050463">
    <property type="entry name" value="Gfo/Idh/MocA_oxidrdct_glycsds"/>
</dbReference>
<name>A0A3A6PMT9_9BACL</name>